<dbReference type="PROSITE" id="PS51257">
    <property type="entry name" value="PROKAR_LIPOPROTEIN"/>
    <property type="match status" value="1"/>
</dbReference>
<name>A0A4Q9Q6Z9_9APHY</name>
<dbReference type="EMBL" id="ML145091">
    <property type="protein sequence ID" value="TBU62910.1"/>
    <property type="molecule type" value="Genomic_DNA"/>
</dbReference>
<dbReference type="Proteomes" id="UP000292082">
    <property type="component" value="Unassembled WGS sequence"/>
</dbReference>
<gene>
    <name evidence="1" type="ORF">BD310DRAFT_917404</name>
</gene>
<organism evidence="1 2">
    <name type="scientific">Dichomitus squalens</name>
    <dbReference type="NCBI Taxonomy" id="114155"/>
    <lineage>
        <taxon>Eukaryota</taxon>
        <taxon>Fungi</taxon>
        <taxon>Dikarya</taxon>
        <taxon>Basidiomycota</taxon>
        <taxon>Agaricomycotina</taxon>
        <taxon>Agaricomycetes</taxon>
        <taxon>Polyporales</taxon>
        <taxon>Polyporaceae</taxon>
        <taxon>Dichomitus</taxon>
    </lineage>
</organism>
<evidence type="ECO:0000313" key="2">
    <source>
        <dbReference type="Proteomes" id="UP000292082"/>
    </source>
</evidence>
<sequence length="64" mass="7460">MKTRGNERREQCMSVQPSISGCQMIIRSYAYLSSFLFDRVRNTESRMRIESLTARMTHIAKKGT</sequence>
<evidence type="ECO:0000313" key="1">
    <source>
        <dbReference type="EMBL" id="TBU62910.1"/>
    </source>
</evidence>
<proteinExistence type="predicted"/>
<reference evidence="1 2" key="1">
    <citation type="submission" date="2019-01" db="EMBL/GenBank/DDBJ databases">
        <title>Draft genome sequences of three monokaryotic isolates of the white-rot basidiomycete fungus Dichomitus squalens.</title>
        <authorList>
            <consortium name="DOE Joint Genome Institute"/>
            <person name="Lopez S.C."/>
            <person name="Andreopoulos B."/>
            <person name="Pangilinan J."/>
            <person name="Lipzen A."/>
            <person name="Riley R."/>
            <person name="Ahrendt S."/>
            <person name="Ng V."/>
            <person name="Barry K."/>
            <person name="Daum C."/>
            <person name="Grigoriev I.V."/>
            <person name="Hilden K.S."/>
            <person name="Makela M.R."/>
            <person name="de Vries R.P."/>
        </authorList>
    </citation>
    <scope>NUCLEOTIDE SEQUENCE [LARGE SCALE GENOMIC DNA]</scope>
    <source>
        <strain evidence="1 2">CBS 464.89</strain>
    </source>
</reference>
<keyword evidence="2" id="KW-1185">Reference proteome</keyword>
<dbReference type="AlphaFoldDB" id="A0A4Q9Q6Z9"/>
<protein>
    <submittedName>
        <fullName evidence="1">Uncharacterized protein</fullName>
    </submittedName>
</protein>
<accession>A0A4Q9Q6Z9</accession>